<dbReference type="OrthoDB" id="413077at2759"/>
<organism evidence="2 3">
    <name type="scientific">Symbiodinium microadriaticum</name>
    <name type="common">Dinoflagellate</name>
    <name type="synonym">Zooxanthella microadriatica</name>
    <dbReference type="NCBI Taxonomy" id="2951"/>
    <lineage>
        <taxon>Eukaryota</taxon>
        <taxon>Sar</taxon>
        <taxon>Alveolata</taxon>
        <taxon>Dinophyceae</taxon>
        <taxon>Suessiales</taxon>
        <taxon>Symbiodiniaceae</taxon>
        <taxon>Symbiodinium</taxon>
    </lineage>
</organism>
<comment type="caution">
    <text evidence="2">The sequence shown here is derived from an EMBL/GenBank/DDBJ whole genome shotgun (WGS) entry which is preliminary data.</text>
</comment>
<reference evidence="2 3" key="1">
    <citation type="submission" date="2016-02" db="EMBL/GenBank/DDBJ databases">
        <title>Genome analysis of coral dinoflagellate symbionts highlights evolutionary adaptations to a symbiotic lifestyle.</title>
        <authorList>
            <person name="Aranda M."/>
            <person name="Li Y."/>
            <person name="Liew Y.J."/>
            <person name="Baumgarten S."/>
            <person name="Simakov O."/>
            <person name="Wilson M."/>
            <person name="Piel J."/>
            <person name="Ashoor H."/>
            <person name="Bougouffa S."/>
            <person name="Bajic V.B."/>
            <person name="Ryu T."/>
            <person name="Ravasi T."/>
            <person name="Bayer T."/>
            <person name="Micklem G."/>
            <person name="Kim H."/>
            <person name="Bhak J."/>
            <person name="Lajeunesse T.C."/>
            <person name="Voolstra C.R."/>
        </authorList>
    </citation>
    <scope>NUCLEOTIDE SEQUENCE [LARGE SCALE GENOMIC DNA]</scope>
    <source>
        <strain evidence="2 3">CCMP2467</strain>
    </source>
</reference>
<sequence>MAELSEAMQEARDEFGQFAAYMQQPGVTLQKEEGNAALPTTAGHTPTPSLASAEAMETDREKRDADPVDSVAAASPTKWAKGEAKGEQKDEAQTGKGRAAEAASKQPPQATPSSTAPTQENQATAQTGNQGQGQRGGQQQRQLANWRRPDGYRQWPNRYNDRAGQWESKEAKELRELKEVTKALSRLTIRLEDAIGVQHLDSEFILFLQTEAAGNPWAITQQLYDTAVQWHKQKETNPESLTNPMRNILLYNLYSALLMKLEALEVDQALMDAAKARGLIEGSTYLYLQWDPTARRHVKAAMQPVEHTDMVTMVKTLKYLATFPNVVGRFHALRKMEDNLNGDIIPFSLVVQNRTAESHQLWTIMSRMQRSSIWHLIGATMRPAKPGRSPLAKYVEKGIAMPHRDMGRFLRWLARPLQAQDRNLQHDAAEFLQFLAPLLVSAHVIDQGTLWPMTISTQLACPEPGSLLFQAALASRSFEALGVGTLAAPLGRDSEEALVMLDAATAGMFPSLATTESIDGFTELRFLDGPSHPQLESQFVLWPSL</sequence>
<feature type="compositionally biased region" description="Basic and acidic residues" evidence="1">
    <location>
        <begin position="57"/>
        <end position="66"/>
    </location>
</feature>
<gene>
    <name evidence="2" type="ORF">AK812_SmicGene18830</name>
</gene>
<feature type="compositionally biased region" description="Low complexity" evidence="1">
    <location>
        <begin position="106"/>
        <end position="129"/>
    </location>
</feature>
<evidence type="ECO:0000256" key="1">
    <source>
        <dbReference type="SAM" id="MobiDB-lite"/>
    </source>
</evidence>
<dbReference type="Proteomes" id="UP000186817">
    <property type="component" value="Unassembled WGS sequence"/>
</dbReference>
<protein>
    <submittedName>
        <fullName evidence="2">Uncharacterized protein</fullName>
    </submittedName>
</protein>
<evidence type="ECO:0000313" key="2">
    <source>
        <dbReference type="EMBL" id="OLP98725.1"/>
    </source>
</evidence>
<keyword evidence="3" id="KW-1185">Reference proteome</keyword>
<dbReference type="EMBL" id="LSRX01000388">
    <property type="protein sequence ID" value="OLP98725.1"/>
    <property type="molecule type" value="Genomic_DNA"/>
</dbReference>
<name>A0A1Q9DU68_SYMMI</name>
<feature type="region of interest" description="Disordered" evidence="1">
    <location>
        <begin position="26"/>
        <end position="159"/>
    </location>
</feature>
<feature type="compositionally biased region" description="Basic and acidic residues" evidence="1">
    <location>
        <begin position="80"/>
        <end position="93"/>
    </location>
</feature>
<proteinExistence type="predicted"/>
<dbReference type="AlphaFoldDB" id="A0A1Q9DU68"/>
<accession>A0A1Q9DU68</accession>
<evidence type="ECO:0000313" key="3">
    <source>
        <dbReference type="Proteomes" id="UP000186817"/>
    </source>
</evidence>